<evidence type="ECO:0000313" key="1">
    <source>
        <dbReference type="EMBL" id="GAA99517.1"/>
    </source>
</evidence>
<organism evidence="1 2">
    <name type="scientific">Mixia osmundae (strain CBS 9802 / IAM 14324 / JCM 22182 / KY 12970)</name>
    <dbReference type="NCBI Taxonomy" id="764103"/>
    <lineage>
        <taxon>Eukaryota</taxon>
        <taxon>Fungi</taxon>
        <taxon>Dikarya</taxon>
        <taxon>Basidiomycota</taxon>
        <taxon>Pucciniomycotina</taxon>
        <taxon>Mixiomycetes</taxon>
        <taxon>Mixiales</taxon>
        <taxon>Mixiaceae</taxon>
        <taxon>Mixia</taxon>
    </lineage>
</organism>
<dbReference type="AlphaFoldDB" id="G7E8P9"/>
<name>G7E8P9_MIXOS</name>
<keyword evidence="2" id="KW-1185">Reference proteome</keyword>
<protein>
    <submittedName>
        <fullName evidence="1">Uncharacterized protein</fullName>
    </submittedName>
</protein>
<evidence type="ECO:0000313" key="2">
    <source>
        <dbReference type="Proteomes" id="UP000009131"/>
    </source>
</evidence>
<comment type="caution">
    <text evidence="1">The sequence shown here is derived from an EMBL/GenBank/DDBJ whole genome shotgun (WGS) entry which is preliminary data.</text>
</comment>
<dbReference type="HOGENOM" id="CLU_150813_0_0_1"/>
<sequence>MLPRRVMLRYVCNVNASVAMYLSASRREDACDVCVARRVFETRPRVQIVFLIRDLCLRRYKPEARENHKDSAYLVVMVGGVLVLPTKRACIEYSPVVGHVAIIASRWQCQIASLARIAMY</sequence>
<dbReference type="Proteomes" id="UP000009131">
    <property type="component" value="Unassembled WGS sequence"/>
</dbReference>
<dbReference type="InParanoid" id="G7E8P9"/>
<reference evidence="1 2" key="1">
    <citation type="journal article" date="2011" name="J. Gen. Appl. Microbiol.">
        <title>Draft genome sequencing of the enigmatic basidiomycete Mixia osmundae.</title>
        <authorList>
            <person name="Nishida H."/>
            <person name="Nagatsuka Y."/>
            <person name="Sugiyama J."/>
        </authorList>
    </citation>
    <scope>NUCLEOTIDE SEQUENCE [LARGE SCALE GENOMIC DNA]</scope>
    <source>
        <strain evidence="2">CBS 9802 / IAM 14324 / JCM 22182 / KY 12970</strain>
    </source>
</reference>
<reference evidence="1 2" key="2">
    <citation type="journal article" date="2012" name="Open Biol.">
        <title>Characteristics of nucleosomes and linker DNA regions on the genome of the basidiomycete Mixia osmundae revealed by mono- and dinucleosome mapping.</title>
        <authorList>
            <person name="Nishida H."/>
            <person name="Kondo S."/>
            <person name="Matsumoto T."/>
            <person name="Suzuki Y."/>
            <person name="Yoshikawa H."/>
            <person name="Taylor T.D."/>
            <person name="Sugiyama J."/>
        </authorList>
    </citation>
    <scope>NUCLEOTIDE SEQUENCE [LARGE SCALE GENOMIC DNA]</scope>
    <source>
        <strain evidence="2">CBS 9802 / IAM 14324 / JCM 22182 / KY 12970</strain>
    </source>
</reference>
<proteinExistence type="predicted"/>
<accession>G7E8P9</accession>
<gene>
    <name evidence="1" type="primary">Mo06218</name>
    <name evidence="1" type="ORF">E5Q_06218</name>
</gene>
<dbReference type="EMBL" id="BABT02000220">
    <property type="protein sequence ID" value="GAA99517.1"/>
    <property type="molecule type" value="Genomic_DNA"/>
</dbReference>